<keyword evidence="3" id="KW-1185">Reference proteome</keyword>
<dbReference type="RefSeq" id="WP_004029214.1">
    <property type="nucleotide sequence ID" value="NZ_AMPO01000001.1"/>
</dbReference>
<reference evidence="2 3" key="1">
    <citation type="journal article" date="2012" name="J. Bacteriol.">
        <title>Draft genome sequence of Methanobacterium formicicum DSM 3637, an archaebacterium isolated from the methane producer amoeba Pelomyxa palustris.</title>
        <authorList>
            <person name="Gutierrez G."/>
        </authorList>
    </citation>
    <scope>NUCLEOTIDE SEQUENCE [LARGE SCALE GENOMIC DNA]</scope>
    <source>
        <strain evidence="3">DSM 3637 / PP1</strain>
    </source>
</reference>
<dbReference type="EMBL" id="AMPO01000001">
    <property type="protein sequence ID" value="EKF86660.1"/>
    <property type="molecule type" value="Genomic_DNA"/>
</dbReference>
<accession>K2RV46</accession>
<sequence length="132" mass="13891">MNEKLSRVLLLMGVMLTVTIVVALALYASGISENNSNLAKEEVTAMDNNTTNNNTTNSSNKNIKNLISPAEAQEIAEKFIKEPGATAGIPKWDESGHEMVYIVPVVINGTNVGEITINALTGENMGGAGGVS</sequence>
<name>K2RV46_METFP</name>
<dbReference type="OrthoDB" id="71550at2157"/>
<evidence type="ECO:0000313" key="3">
    <source>
        <dbReference type="Proteomes" id="UP000007360"/>
    </source>
</evidence>
<dbReference type="AlphaFoldDB" id="K2RV46"/>
<dbReference type="PATRIC" id="fig|1204725.3.peg.38"/>
<evidence type="ECO:0000313" key="2">
    <source>
        <dbReference type="EMBL" id="EKF86660.1"/>
    </source>
</evidence>
<keyword evidence="1" id="KW-0472">Membrane</keyword>
<protein>
    <submittedName>
        <fullName evidence="2">Propeptide PepSY amd peptidase M4</fullName>
    </submittedName>
</protein>
<dbReference type="Proteomes" id="UP000007360">
    <property type="component" value="Unassembled WGS sequence"/>
</dbReference>
<keyword evidence="1" id="KW-0812">Transmembrane</keyword>
<proteinExistence type="predicted"/>
<organism evidence="2 3">
    <name type="scientific">Methanobacterium formicicum (strain DSM 3637 / PP1)</name>
    <dbReference type="NCBI Taxonomy" id="1204725"/>
    <lineage>
        <taxon>Archaea</taxon>
        <taxon>Methanobacteriati</taxon>
        <taxon>Methanobacteriota</taxon>
        <taxon>Methanomada group</taxon>
        <taxon>Methanobacteria</taxon>
        <taxon>Methanobacteriales</taxon>
        <taxon>Methanobacteriaceae</taxon>
        <taxon>Methanobacterium</taxon>
    </lineage>
</organism>
<evidence type="ECO:0000256" key="1">
    <source>
        <dbReference type="SAM" id="Phobius"/>
    </source>
</evidence>
<keyword evidence="1" id="KW-1133">Transmembrane helix</keyword>
<comment type="caution">
    <text evidence="2">The sequence shown here is derived from an EMBL/GenBank/DDBJ whole genome shotgun (WGS) entry which is preliminary data.</text>
</comment>
<gene>
    <name evidence="2" type="ORF">A994_00200</name>
</gene>
<feature type="transmembrane region" description="Helical" evidence="1">
    <location>
        <begin position="7"/>
        <end position="28"/>
    </location>
</feature>